<name>F8F7V6_PAEMK</name>
<sequence>MLPPVALYFVRSKSDDGRGAVLLPLQAVPYFAWSNRTPGEMTVWIRSS</sequence>
<reference evidence="2 3" key="2">
    <citation type="journal article" date="2013" name="Genome Announc.">
        <title>Genome Sequence of Growth-Improving Paenibacillus mucilaginosus Strain KNP414.</title>
        <authorList>
            <person name="Lu J.J."/>
            <person name="Wang J.F."/>
            <person name="Hu X.F."/>
        </authorList>
    </citation>
    <scope>NUCLEOTIDE SEQUENCE [LARGE SCALE GENOMIC DNA]</scope>
    <source>
        <strain evidence="2 3">KNP414</strain>
    </source>
</reference>
<reference evidence="3" key="1">
    <citation type="submission" date="2011-06" db="EMBL/GenBank/DDBJ databases">
        <title>Complete genome sequence of Paenibacillus mucilaginosus KNP414.</title>
        <authorList>
            <person name="Wang J."/>
            <person name="Hu S."/>
            <person name="Hu X."/>
            <person name="Zhang B."/>
            <person name="Dong D."/>
            <person name="Zhang S."/>
            <person name="Zhao K."/>
            <person name="Wu D."/>
        </authorList>
    </citation>
    <scope>NUCLEOTIDE SEQUENCE [LARGE SCALE GENOMIC DNA]</scope>
    <source>
        <strain evidence="3">KNP414</strain>
    </source>
</reference>
<dbReference type="EMBL" id="CP002869">
    <property type="protein sequence ID" value="AEI40860.1"/>
    <property type="molecule type" value="Genomic_DNA"/>
</dbReference>
<organism evidence="2 3">
    <name type="scientific">Paenibacillus mucilaginosus (strain KNP414)</name>
    <dbReference type="NCBI Taxonomy" id="1036673"/>
    <lineage>
        <taxon>Bacteria</taxon>
        <taxon>Bacillati</taxon>
        <taxon>Bacillota</taxon>
        <taxon>Bacilli</taxon>
        <taxon>Bacillales</taxon>
        <taxon>Paenibacillaceae</taxon>
        <taxon>Paenibacillus</taxon>
    </lineage>
</organism>
<protein>
    <recommendedName>
        <fullName evidence="1">Non-reducing end beta-L-arabinofuranosidase-like GH127 C-terminal domain-containing protein</fullName>
    </recommendedName>
</protein>
<evidence type="ECO:0000259" key="1">
    <source>
        <dbReference type="Pfam" id="PF20737"/>
    </source>
</evidence>
<dbReference type="Proteomes" id="UP000006620">
    <property type="component" value="Chromosome"/>
</dbReference>
<dbReference type="RefSeq" id="WP_013916021.1">
    <property type="nucleotide sequence ID" value="NC_015690.1"/>
</dbReference>
<proteinExistence type="predicted"/>
<dbReference type="PATRIC" id="fig|1036673.3.peg.2067"/>
<accession>F8F7V6</accession>
<evidence type="ECO:0000313" key="2">
    <source>
        <dbReference type="EMBL" id="AEI40860.1"/>
    </source>
</evidence>
<dbReference type="Pfam" id="PF20737">
    <property type="entry name" value="Glyco_hydro127C"/>
    <property type="match status" value="1"/>
</dbReference>
<feature type="domain" description="Non-reducing end beta-L-arabinofuranosidase-like GH127 C-terminal" evidence="1">
    <location>
        <begin position="24"/>
        <end position="46"/>
    </location>
</feature>
<dbReference type="KEGG" id="pms:KNP414_02299"/>
<dbReference type="HOGENOM" id="CLU_3155700_0_0_9"/>
<evidence type="ECO:0000313" key="3">
    <source>
        <dbReference type="Proteomes" id="UP000006620"/>
    </source>
</evidence>
<dbReference type="AlphaFoldDB" id="F8F7V6"/>
<dbReference type="InterPro" id="IPR049049">
    <property type="entry name" value="Beta-AFase-like_GH127_C"/>
</dbReference>
<gene>
    <name evidence="2" type="ordered locus">KNP414_02299</name>
</gene>